<dbReference type="AlphaFoldDB" id="A0A6B1G5S3"/>
<organism evidence="3">
    <name type="scientific">Caldilineaceae bacterium SB0675_bin_29</name>
    <dbReference type="NCBI Taxonomy" id="2605266"/>
    <lineage>
        <taxon>Bacteria</taxon>
        <taxon>Bacillati</taxon>
        <taxon>Chloroflexota</taxon>
        <taxon>Caldilineae</taxon>
        <taxon>Caldilineales</taxon>
        <taxon>Caldilineaceae</taxon>
    </lineage>
</organism>
<dbReference type="GO" id="GO:0004373">
    <property type="term" value="F:alpha-1,4-glucan glucosyltransferase (UDP-glucose donor) activity"/>
    <property type="evidence" value="ECO:0007669"/>
    <property type="project" value="InterPro"/>
</dbReference>
<evidence type="ECO:0008006" key="4">
    <source>
        <dbReference type="Google" id="ProtNLM"/>
    </source>
</evidence>
<reference evidence="3" key="1">
    <citation type="submission" date="2019-09" db="EMBL/GenBank/DDBJ databases">
        <title>Characterisation of the sponge microbiome using genome-centric metagenomics.</title>
        <authorList>
            <person name="Engelberts J.P."/>
            <person name="Robbins S.J."/>
            <person name="De Goeij J.M."/>
            <person name="Aranda M."/>
            <person name="Bell S.C."/>
            <person name="Webster N.S."/>
        </authorList>
    </citation>
    <scope>NUCLEOTIDE SEQUENCE</scope>
    <source>
        <strain evidence="3">SB0675_bin_29</strain>
    </source>
</reference>
<dbReference type="SUPFAM" id="SSF53756">
    <property type="entry name" value="UDP-Glycosyltransferase/glycogen phosphorylase"/>
    <property type="match status" value="1"/>
</dbReference>
<dbReference type="GO" id="GO:0005737">
    <property type="term" value="C:cytoplasm"/>
    <property type="evidence" value="ECO:0007669"/>
    <property type="project" value="TreeGrafter"/>
</dbReference>
<dbReference type="InterPro" id="IPR008631">
    <property type="entry name" value="Glycogen_synth"/>
</dbReference>
<comment type="caution">
    <text evidence="3">The sequence shown here is derived from an EMBL/GenBank/DDBJ whole genome shotgun (WGS) entry which is preliminary data.</text>
</comment>
<accession>A0A6B1G5S3</accession>
<dbReference type="GO" id="GO:0005978">
    <property type="term" value="P:glycogen biosynthetic process"/>
    <property type="evidence" value="ECO:0007669"/>
    <property type="project" value="InterPro"/>
</dbReference>
<keyword evidence="1" id="KW-0328">Glycosyltransferase</keyword>
<evidence type="ECO:0000313" key="3">
    <source>
        <dbReference type="EMBL" id="MYH63760.1"/>
    </source>
</evidence>
<evidence type="ECO:0000256" key="1">
    <source>
        <dbReference type="ARBA" id="ARBA00022676"/>
    </source>
</evidence>
<evidence type="ECO:0000256" key="2">
    <source>
        <dbReference type="ARBA" id="ARBA00022679"/>
    </source>
</evidence>
<dbReference type="PANTHER" id="PTHR10176">
    <property type="entry name" value="GLYCOGEN SYNTHASE"/>
    <property type="match status" value="1"/>
</dbReference>
<dbReference type="EMBL" id="VYDA01000676">
    <property type="protein sequence ID" value="MYH63760.1"/>
    <property type="molecule type" value="Genomic_DNA"/>
</dbReference>
<protein>
    <recommendedName>
        <fullName evidence="4">Glycosyltransferase family 4 protein</fullName>
    </recommendedName>
</protein>
<keyword evidence="2" id="KW-0808">Transferase</keyword>
<proteinExistence type="predicted"/>
<sequence>MESDVSQFVPLVVHATHEAGAKVGGIGSVLDGILSAKAYNRQVGRTILVGPMFGWDPVQMERLTEAGSGVEIRYSSMHGILYDVSEPVQQALRTVERTFHVALLYGRRQFGDAEHEILLVDASNPHMGHVERFSYFVWENYGVESFRYNYDFEYNLYMSVAQPLFAGLKALGVDEGLAAHERVIIAHEWLGLPVAFAAQLNEPEQWRTVFYAHEVATARLLVESHAGHDTRFYNALLRARESHLPLDTVFGEQTSYYKHAVVRQAIHCDAIFAVSSSVREELRFMGGPFANCRIDLIYNGIRSEEIKVADHLDSKRRLQAYCLTLLGFKPDYIFTHVARMVLSKALWRDVRVMDHLDGLLASAGKTAALIVLATSEPGGRQPELIGSWESQYGWPVGHRGDNGDLVGEEAPFFFDDVEPFNHSASSSKIVFVNQFGWSQDRCGMRMPADMTFSDIRRGSDLEFGQSIYEPFGISQVEPVQFGALSCVSSVCGLIGFAQQAADELIERGVLPAGPQSGRDESGVVLPGGGALGNAFADKGFPLVVADYVGLPEEQMPGTPRDALDIDGAARGQIEARSSRDSAGQIFDRLPSSREQMSELLRVGSALAGSMSWESVVENSFLPGLARICKA</sequence>
<gene>
    <name evidence="3" type="ORF">F4148_19100</name>
</gene>
<dbReference type="PANTHER" id="PTHR10176:SF3">
    <property type="entry name" value="GLYCOGEN [STARCH] SYNTHASE"/>
    <property type="match status" value="1"/>
</dbReference>
<dbReference type="Gene3D" id="3.40.50.2000">
    <property type="entry name" value="Glycogen Phosphorylase B"/>
    <property type="match status" value="2"/>
</dbReference>
<name>A0A6B1G5S3_9CHLR</name>